<dbReference type="EMBL" id="DWXE01000026">
    <property type="protein sequence ID" value="HJB91219.1"/>
    <property type="molecule type" value="Genomic_DNA"/>
</dbReference>
<dbReference type="PANTHER" id="PTHR30349:SF77">
    <property type="entry name" value="TYROSINE RECOMBINASE XERC"/>
    <property type="match status" value="1"/>
</dbReference>
<dbReference type="GO" id="GO:0006310">
    <property type="term" value="P:DNA recombination"/>
    <property type="evidence" value="ECO:0007669"/>
    <property type="project" value="UniProtKB-KW"/>
</dbReference>
<dbReference type="InterPro" id="IPR004107">
    <property type="entry name" value="Integrase_SAM-like_N"/>
</dbReference>
<protein>
    <submittedName>
        <fullName evidence="14">Tyrosine-type recombinase/integrase</fullName>
    </submittedName>
</protein>
<dbReference type="GO" id="GO:0051301">
    <property type="term" value="P:cell division"/>
    <property type="evidence" value="ECO:0007669"/>
    <property type="project" value="UniProtKB-KW"/>
</dbReference>
<dbReference type="GO" id="GO:0015074">
    <property type="term" value="P:DNA integration"/>
    <property type="evidence" value="ECO:0007669"/>
    <property type="project" value="UniProtKB-KW"/>
</dbReference>
<dbReference type="InterPro" id="IPR013762">
    <property type="entry name" value="Integrase-like_cat_sf"/>
</dbReference>
<keyword evidence="10" id="KW-0131">Cell cycle</keyword>
<evidence type="ECO:0000313" key="15">
    <source>
        <dbReference type="Proteomes" id="UP000886883"/>
    </source>
</evidence>
<evidence type="ECO:0000256" key="5">
    <source>
        <dbReference type="ARBA" id="ARBA00022618"/>
    </source>
</evidence>
<evidence type="ECO:0000256" key="11">
    <source>
        <dbReference type="PROSITE-ProRule" id="PRU01248"/>
    </source>
</evidence>
<keyword evidence="9" id="KW-0233">DNA recombination</keyword>
<dbReference type="GO" id="GO:0007059">
    <property type="term" value="P:chromosome segregation"/>
    <property type="evidence" value="ECO:0007669"/>
    <property type="project" value="UniProtKB-KW"/>
</dbReference>
<dbReference type="GO" id="GO:0003677">
    <property type="term" value="F:DNA binding"/>
    <property type="evidence" value="ECO:0007669"/>
    <property type="project" value="UniProtKB-UniRule"/>
</dbReference>
<dbReference type="Gene3D" id="1.10.443.10">
    <property type="entry name" value="Intergrase catalytic core"/>
    <property type="match status" value="1"/>
</dbReference>
<dbReference type="AlphaFoldDB" id="A0A9D2SCZ0"/>
<keyword evidence="6" id="KW-0159">Chromosome partition</keyword>
<gene>
    <name evidence="14" type="ORF">H9763_07105</name>
</gene>
<keyword evidence="5" id="KW-0132">Cell division</keyword>
<dbReference type="Proteomes" id="UP000886883">
    <property type="component" value="Unassembled WGS sequence"/>
</dbReference>
<organism evidence="14 15">
    <name type="scientific">Candidatus Eisenbergiella merdigallinarum</name>
    <dbReference type="NCBI Taxonomy" id="2838552"/>
    <lineage>
        <taxon>Bacteria</taxon>
        <taxon>Bacillati</taxon>
        <taxon>Bacillota</taxon>
        <taxon>Clostridia</taxon>
        <taxon>Lachnospirales</taxon>
        <taxon>Lachnospiraceae</taxon>
        <taxon>Eisenbergiella</taxon>
    </lineage>
</organism>
<evidence type="ECO:0000256" key="6">
    <source>
        <dbReference type="ARBA" id="ARBA00022829"/>
    </source>
</evidence>
<keyword evidence="8 11" id="KW-0238">DNA-binding</keyword>
<comment type="subcellular location">
    <subcellularLocation>
        <location evidence="2">Cytoplasm</location>
    </subcellularLocation>
</comment>
<evidence type="ECO:0000259" key="13">
    <source>
        <dbReference type="PROSITE" id="PS51900"/>
    </source>
</evidence>
<dbReference type="NCBIfam" id="NF040815">
    <property type="entry name" value="recomb_XerA_Arch"/>
    <property type="match status" value="1"/>
</dbReference>
<evidence type="ECO:0000256" key="4">
    <source>
        <dbReference type="ARBA" id="ARBA00022490"/>
    </source>
</evidence>
<feature type="domain" description="Core-binding (CB)" evidence="13">
    <location>
        <begin position="50"/>
        <end position="132"/>
    </location>
</feature>
<dbReference type="PROSITE" id="PS51900">
    <property type="entry name" value="CB"/>
    <property type="match status" value="1"/>
</dbReference>
<comment type="similarity">
    <text evidence="3">Belongs to the 'phage' integrase family.</text>
</comment>
<dbReference type="InterPro" id="IPR010998">
    <property type="entry name" value="Integrase_recombinase_N"/>
</dbReference>
<dbReference type="PROSITE" id="PS51898">
    <property type="entry name" value="TYR_RECOMBINASE"/>
    <property type="match status" value="1"/>
</dbReference>
<evidence type="ECO:0000256" key="7">
    <source>
        <dbReference type="ARBA" id="ARBA00022908"/>
    </source>
</evidence>
<name>A0A9D2SCZ0_9FIRM</name>
<evidence type="ECO:0000256" key="2">
    <source>
        <dbReference type="ARBA" id="ARBA00004496"/>
    </source>
</evidence>
<dbReference type="InterPro" id="IPR050090">
    <property type="entry name" value="Tyrosine_recombinase_XerCD"/>
</dbReference>
<dbReference type="Pfam" id="PF13495">
    <property type="entry name" value="Phage_int_SAM_4"/>
    <property type="match status" value="1"/>
</dbReference>
<dbReference type="SUPFAM" id="SSF56349">
    <property type="entry name" value="DNA breaking-rejoining enzymes"/>
    <property type="match status" value="1"/>
</dbReference>
<proteinExistence type="inferred from homology"/>
<evidence type="ECO:0000256" key="8">
    <source>
        <dbReference type="ARBA" id="ARBA00023125"/>
    </source>
</evidence>
<evidence type="ECO:0000259" key="12">
    <source>
        <dbReference type="PROSITE" id="PS51898"/>
    </source>
</evidence>
<evidence type="ECO:0000313" key="14">
    <source>
        <dbReference type="EMBL" id="HJB91219.1"/>
    </source>
</evidence>
<dbReference type="InterPro" id="IPR002104">
    <property type="entry name" value="Integrase_catalytic"/>
</dbReference>
<reference evidence="14" key="2">
    <citation type="submission" date="2021-04" db="EMBL/GenBank/DDBJ databases">
        <authorList>
            <person name="Gilroy R."/>
        </authorList>
    </citation>
    <scope>NUCLEOTIDE SEQUENCE</scope>
    <source>
        <strain evidence="14">USAMLcec3-2134</strain>
    </source>
</reference>
<accession>A0A9D2SCZ0</accession>
<reference evidence="14" key="1">
    <citation type="journal article" date="2021" name="PeerJ">
        <title>Extensive microbial diversity within the chicken gut microbiome revealed by metagenomics and culture.</title>
        <authorList>
            <person name="Gilroy R."/>
            <person name="Ravi A."/>
            <person name="Getino M."/>
            <person name="Pursley I."/>
            <person name="Horton D.L."/>
            <person name="Alikhan N.F."/>
            <person name="Baker D."/>
            <person name="Gharbi K."/>
            <person name="Hall N."/>
            <person name="Watson M."/>
            <person name="Adriaenssens E.M."/>
            <person name="Foster-Nyarko E."/>
            <person name="Jarju S."/>
            <person name="Secka A."/>
            <person name="Antonio M."/>
            <person name="Oren A."/>
            <person name="Chaudhuri R.R."/>
            <person name="La Ragione R."/>
            <person name="Hildebrand F."/>
            <person name="Pallen M.J."/>
        </authorList>
    </citation>
    <scope>NUCLEOTIDE SEQUENCE</scope>
    <source>
        <strain evidence="14">USAMLcec3-2134</strain>
    </source>
</reference>
<sequence>MKDEIVTAILREMTALLNQDQLAALKETARAVLCSYDIQRRETAVRCVDQNGPDYLRTYLETIRQNGKSEGTIDQYQLHISRMLAYIGKDVQQIEDDDLIDYLHRYKQIRQVSGRYLNNMRLVFNSFFRWLQRRKVILRNPVDGLEPIKYRQTVKKPLSPEELEKVRCACEQERDLAIVEFLYSSAVRVSELTRLNREDIRWESDDVMVLGKGNKEREVYLNARAHLHLRQYLDSREDDNSALFVTARAPHERLTRAGVEYIIAGLGRAAGVENVHPHRFRRTAATDLLRMGMPIEQVQELLGHVKIETTRIYCTVTREQVRASHRRYMSA</sequence>
<evidence type="ECO:0000256" key="10">
    <source>
        <dbReference type="ARBA" id="ARBA00023306"/>
    </source>
</evidence>
<dbReference type="Pfam" id="PF00589">
    <property type="entry name" value="Phage_integrase"/>
    <property type="match status" value="1"/>
</dbReference>
<dbReference type="PANTHER" id="PTHR30349">
    <property type="entry name" value="PHAGE INTEGRASE-RELATED"/>
    <property type="match status" value="1"/>
</dbReference>
<dbReference type="InterPro" id="IPR011010">
    <property type="entry name" value="DNA_brk_join_enz"/>
</dbReference>
<evidence type="ECO:0000256" key="9">
    <source>
        <dbReference type="ARBA" id="ARBA00023172"/>
    </source>
</evidence>
<feature type="domain" description="Tyr recombinase" evidence="12">
    <location>
        <begin position="153"/>
        <end position="326"/>
    </location>
</feature>
<evidence type="ECO:0000256" key="1">
    <source>
        <dbReference type="ARBA" id="ARBA00003283"/>
    </source>
</evidence>
<keyword evidence="4" id="KW-0963">Cytoplasm</keyword>
<comment type="caution">
    <text evidence="14">The sequence shown here is derived from an EMBL/GenBank/DDBJ whole genome shotgun (WGS) entry which is preliminary data.</text>
</comment>
<evidence type="ECO:0000256" key="3">
    <source>
        <dbReference type="ARBA" id="ARBA00008857"/>
    </source>
</evidence>
<dbReference type="InterPro" id="IPR044068">
    <property type="entry name" value="CB"/>
</dbReference>
<keyword evidence="7" id="KW-0229">DNA integration</keyword>
<dbReference type="Gene3D" id="1.10.150.130">
    <property type="match status" value="1"/>
</dbReference>
<dbReference type="GO" id="GO:0005737">
    <property type="term" value="C:cytoplasm"/>
    <property type="evidence" value="ECO:0007669"/>
    <property type="project" value="UniProtKB-SubCell"/>
</dbReference>
<comment type="function">
    <text evidence="1">Site-specific tyrosine recombinase, which acts by catalyzing the cutting and rejoining of the recombining DNA molecules.</text>
</comment>